<gene>
    <name evidence="3" type="ORF">OS493_019222</name>
</gene>
<evidence type="ECO:0000313" key="4">
    <source>
        <dbReference type="Proteomes" id="UP001163046"/>
    </source>
</evidence>
<reference evidence="3" key="1">
    <citation type="submission" date="2023-01" db="EMBL/GenBank/DDBJ databases">
        <title>Genome assembly of the deep-sea coral Lophelia pertusa.</title>
        <authorList>
            <person name="Herrera S."/>
            <person name="Cordes E."/>
        </authorList>
    </citation>
    <scope>NUCLEOTIDE SEQUENCE</scope>
    <source>
        <strain evidence="3">USNM1676648</strain>
        <tissue evidence="3">Polyp</tissue>
    </source>
</reference>
<feature type="chain" id="PRO_5040731968" evidence="2">
    <location>
        <begin position="19"/>
        <end position="167"/>
    </location>
</feature>
<dbReference type="EMBL" id="MU827788">
    <property type="protein sequence ID" value="KAJ7331631.1"/>
    <property type="molecule type" value="Genomic_DNA"/>
</dbReference>
<dbReference type="AlphaFoldDB" id="A0A9X0CGF0"/>
<keyword evidence="4" id="KW-1185">Reference proteome</keyword>
<organism evidence="3 4">
    <name type="scientific">Desmophyllum pertusum</name>
    <dbReference type="NCBI Taxonomy" id="174260"/>
    <lineage>
        <taxon>Eukaryota</taxon>
        <taxon>Metazoa</taxon>
        <taxon>Cnidaria</taxon>
        <taxon>Anthozoa</taxon>
        <taxon>Hexacorallia</taxon>
        <taxon>Scleractinia</taxon>
        <taxon>Caryophylliina</taxon>
        <taxon>Caryophylliidae</taxon>
        <taxon>Desmophyllum</taxon>
    </lineage>
</organism>
<dbReference type="Proteomes" id="UP001163046">
    <property type="component" value="Unassembled WGS sequence"/>
</dbReference>
<proteinExistence type="predicted"/>
<protein>
    <submittedName>
        <fullName evidence="3">Uncharacterized protein</fullName>
    </submittedName>
</protein>
<comment type="caution">
    <text evidence="3">The sequence shown here is derived from an EMBL/GenBank/DDBJ whole genome shotgun (WGS) entry which is preliminary data.</text>
</comment>
<dbReference type="OrthoDB" id="5959512at2759"/>
<evidence type="ECO:0000256" key="2">
    <source>
        <dbReference type="SAM" id="SignalP"/>
    </source>
</evidence>
<feature type="signal peptide" evidence="2">
    <location>
        <begin position="1"/>
        <end position="18"/>
    </location>
</feature>
<evidence type="ECO:0000313" key="3">
    <source>
        <dbReference type="EMBL" id="KAJ7331631.1"/>
    </source>
</evidence>
<accession>A0A9X0CGF0</accession>
<name>A0A9X0CGF0_9CNID</name>
<evidence type="ECO:0000256" key="1">
    <source>
        <dbReference type="SAM" id="MobiDB-lite"/>
    </source>
</evidence>
<sequence length="167" mass="18481">MTSLVVSSYLLYFHIACSLDFEDGIGGWEKTGTVFNNQPTFGDNPFSPQPRTARQSTGGLEDRGYENRSSQATPAGEQGDSLPPASVSLNKPSHFSLAGLQCEPWFAQSSLSTTRKETSYCNETMNRKSWDVKDLIGQHARVRLIDNSSGRWGHINFDDLKGDIICE</sequence>
<feature type="region of interest" description="Disordered" evidence="1">
    <location>
        <begin position="36"/>
        <end position="86"/>
    </location>
</feature>
<feature type="compositionally biased region" description="Polar residues" evidence="1">
    <location>
        <begin position="49"/>
        <end position="58"/>
    </location>
</feature>
<keyword evidence="2" id="KW-0732">Signal</keyword>